<feature type="domain" description="DAGKc" evidence="13">
    <location>
        <begin position="9"/>
        <end position="141"/>
    </location>
</feature>
<dbReference type="Gene3D" id="3.40.50.10330">
    <property type="entry name" value="Probable inorganic polyphosphate/atp-NAD kinase, domain 1"/>
    <property type="match status" value="1"/>
</dbReference>
<keyword evidence="4" id="KW-0808">Transferase</keyword>
<evidence type="ECO:0000256" key="9">
    <source>
        <dbReference type="ARBA" id="ARBA00022842"/>
    </source>
</evidence>
<keyword evidence="3" id="KW-0444">Lipid biosynthesis</keyword>
<dbReference type="PANTHER" id="PTHR12358:SF106">
    <property type="entry name" value="LIPID KINASE YEGS"/>
    <property type="match status" value="1"/>
</dbReference>
<accession>A0A8B6N1I3</accession>
<dbReference type="SMART" id="SM00046">
    <property type="entry name" value="DAGKc"/>
    <property type="match status" value="1"/>
</dbReference>
<evidence type="ECO:0000256" key="5">
    <source>
        <dbReference type="ARBA" id="ARBA00022723"/>
    </source>
</evidence>
<evidence type="ECO:0000256" key="11">
    <source>
        <dbReference type="ARBA" id="ARBA00023209"/>
    </source>
</evidence>
<evidence type="ECO:0000313" key="15">
    <source>
        <dbReference type="Proteomes" id="UP000509459"/>
    </source>
</evidence>
<keyword evidence="7 14" id="KW-0418">Kinase</keyword>
<evidence type="ECO:0000256" key="1">
    <source>
        <dbReference type="ARBA" id="ARBA00001946"/>
    </source>
</evidence>
<dbReference type="GO" id="GO:0005886">
    <property type="term" value="C:plasma membrane"/>
    <property type="evidence" value="ECO:0007669"/>
    <property type="project" value="TreeGrafter"/>
</dbReference>
<keyword evidence="12" id="KW-1208">Phospholipid metabolism</keyword>
<dbReference type="InterPro" id="IPR017438">
    <property type="entry name" value="ATP-NAD_kinase_N"/>
</dbReference>
<evidence type="ECO:0000256" key="6">
    <source>
        <dbReference type="ARBA" id="ARBA00022741"/>
    </source>
</evidence>
<evidence type="ECO:0000256" key="4">
    <source>
        <dbReference type="ARBA" id="ARBA00022679"/>
    </source>
</evidence>
<sequence length="305" mass="33481">MSYQTKRGFLMSKVLLIVNPSSGGEKAKSYEELAREKLAECFDEVVVKHTEKGGDAAAFAKQAAEDHYDSVFVMGGDGTVNEGISGLAELDYRPTFGFFPLGTVNDLARALGIPLDAEEAIQNLDINKVKPLDIGKINDQYFMNVVAIGTIPESINNVDSEDKTKWGKFAYFISGFKQLMDTSFYEFHLKIDGEERTIKSSTLLIGSTNSIGGFESILPEATVNDGLLHLLYLKDKNLLDTLVSVPDLISGNGEESDNIEYLTFKEITVELADANAELSVNVDGDEGDQLPVTIRVLPSHLNVYY</sequence>
<dbReference type="PANTHER" id="PTHR12358">
    <property type="entry name" value="SPHINGOSINE KINASE"/>
    <property type="match status" value="1"/>
</dbReference>
<dbReference type="InterPro" id="IPR001206">
    <property type="entry name" value="Diacylglycerol_kinase_cat_dom"/>
</dbReference>
<keyword evidence="9" id="KW-0460">Magnesium</keyword>
<evidence type="ECO:0000256" key="12">
    <source>
        <dbReference type="ARBA" id="ARBA00023264"/>
    </source>
</evidence>
<dbReference type="InterPro" id="IPR050187">
    <property type="entry name" value="Lipid_Phosphate_FormReg"/>
</dbReference>
<keyword evidence="6" id="KW-0547">Nucleotide-binding</keyword>
<evidence type="ECO:0000313" key="14">
    <source>
        <dbReference type="EMBL" id="QKQ45150.1"/>
    </source>
</evidence>
<keyword evidence="8" id="KW-0067">ATP-binding</keyword>
<dbReference type="NCBIfam" id="TIGR00147">
    <property type="entry name" value="YegS/Rv2252/BmrU family lipid kinase"/>
    <property type="match status" value="1"/>
</dbReference>
<dbReference type="InterPro" id="IPR045540">
    <property type="entry name" value="YegS/DAGK_C"/>
</dbReference>
<organism evidence="14 15">
    <name type="scientific">Streptococcus sanguinis</name>
    <dbReference type="NCBI Taxonomy" id="1305"/>
    <lineage>
        <taxon>Bacteria</taxon>
        <taxon>Bacillati</taxon>
        <taxon>Bacillota</taxon>
        <taxon>Bacilli</taxon>
        <taxon>Lactobacillales</taxon>
        <taxon>Streptococcaceae</taxon>
        <taxon>Streptococcus</taxon>
    </lineage>
</organism>
<dbReference type="GO" id="GO:0046872">
    <property type="term" value="F:metal ion binding"/>
    <property type="evidence" value="ECO:0007669"/>
    <property type="project" value="UniProtKB-KW"/>
</dbReference>
<dbReference type="AlphaFoldDB" id="A0A8B6N1I3"/>
<dbReference type="Pfam" id="PF00781">
    <property type="entry name" value="DAGK_cat"/>
    <property type="match status" value="1"/>
</dbReference>
<gene>
    <name evidence="14" type="ORF">FOC72_06505</name>
</gene>
<reference evidence="14 15" key="1">
    <citation type="submission" date="2020-05" db="EMBL/GenBank/DDBJ databases">
        <title>FDA dAtabase for Regulatory Grade micrObial Sequences (FDA-ARGOS): Supporting development and validation of Infectious Disease Dx tests.</title>
        <authorList>
            <person name="Bojja K."/>
            <person name="Kessler A."/>
            <person name="Tallon L."/>
            <person name="Sadzewicz L."/>
            <person name="Zhao X."/>
            <person name="Vavikolanu K."/>
            <person name="Mehta A."/>
            <person name="Aluvathingal J."/>
            <person name="Nadendla S."/>
            <person name="Myers T."/>
            <person name="Yan Y."/>
            <person name="Sichtig H."/>
        </authorList>
    </citation>
    <scope>NUCLEOTIDE SEQUENCE [LARGE SCALE GENOMIC DNA]</scope>
    <source>
        <strain evidence="14 15">FDAARGOS_770</strain>
    </source>
</reference>
<name>A0A8B6N1I3_STRSA</name>
<keyword evidence="11" id="KW-0594">Phospholipid biosynthesis</keyword>
<keyword evidence="5" id="KW-0479">Metal-binding</keyword>
<dbReference type="SUPFAM" id="SSF111331">
    <property type="entry name" value="NAD kinase/diacylglycerol kinase-like"/>
    <property type="match status" value="1"/>
</dbReference>
<dbReference type="Proteomes" id="UP000509459">
    <property type="component" value="Chromosome"/>
</dbReference>
<comment type="cofactor">
    <cofactor evidence="1">
        <name>Mg(2+)</name>
        <dbReference type="ChEBI" id="CHEBI:18420"/>
    </cofactor>
</comment>
<dbReference type="GO" id="GO:0004143">
    <property type="term" value="F:ATP-dependent diacylglycerol kinase activity"/>
    <property type="evidence" value="ECO:0007669"/>
    <property type="project" value="TreeGrafter"/>
</dbReference>
<comment type="similarity">
    <text evidence="2">Belongs to the diacylglycerol/lipid kinase family.</text>
</comment>
<dbReference type="Gene3D" id="2.60.200.40">
    <property type="match status" value="1"/>
</dbReference>
<evidence type="ECO:0000259" key="13">
    <source>
        <dbReference type="PROSITE" id="PS50146"/>
    </source>
</evidence>
<dbReference type="EMBL" id="CP054570">
    <property type="protein sequence ID" value="QKQ45150.1"/>
    <property type="molecule type" value="Genomic_DNA"/>
</dbReference>
<dbReference type="PROSITE" id="PS50146">
    <property type="entry name" value="DAGK"/>
    <property type="match status" value="1"/>
</dbReference>
<evidence type="ECO:0000256" key="2">
    <source>
        <dbReference type="ARBA" id="ARBA00005983"/>
    </source>
</evidence>
<dbReference type="GO" id="GO:0005524">
    <property type="term" value="F:ATP binding"/>
    <property type="evidence" value="ECO:0007669"/>
    <property type="project" value="UniProtKB-KW"/>
</dbReference>
<dbReference type="Pfam" id="PF19279">
    <property type="entry name" value="YegS_C"/>
    <property type="match status" value="1"/>
</dbReference>
<keyword evidence="10" id="KW-0443">Lipid metabolism</keyword>
<dbReference type="GO" id="GO:0008654">
    <property type="term" value="P:phospholipid biosynthetic process"/>
    <property type="evidence" value="ECO:0007669"/>
    <property type="project" value="UniProtKB-KW"/>
</dbReference>
<dbReference type="RefSeq" id="WP_032914207.1">
    <property type="nucleotide sequence ID" value="NZ_CP054570.1"/>
</dbReference>
<evidence type="ECO:0000256" key="8">
    <source>
        <dbReference type="ARBA" id="ARBA00022840"/>
    </source>
</evidence>
<dbReference type="InterPro" id="IPR016064">
    <property type="entry name" value="NAD/diacylglycerol_kinase_sf"/>
</dbReference>
<evidence type="ECO:0000256" key="7">
    <source>
        <dbReference type="ARBA" id="ARBA00022777"/>
    </source>
</evidence>
<proteinExistence type="inferred from homology"/>
<dbReference type="InterPro" id="IPR005218">
    <property type="entry name" value="Diacylglycerol/lipid_kinase"/>
</dbReference>
<evidence type="ECO:0000256" key="10">
    <source>
        <dbReference type="ARBA" id="ARBA00023098"/>
    </source>
</evidence>
<protein>
    <submittedName>
        <fullName evidence="14">Diacylglycerol kinase family lipid kinase</fullName>
    </submittedName>
</protein>
<evidence type="ECO:0000256" key="3">
    <source>
        <dbReference type="ARBA" id="ARBA00022516"/>
    </source>
</evidence>